<evidence type="ECO:0000256" key="13">
    <source>
        <dbReference type="ARBA" id="ARBA00022777"/>
    </source>
</evidence>
<dbReference type="AlphaFoldDB" id="A0AAE4UU54"/>
<feature type="binding site" evidence="19">
    <location>
        <begin position="69"/>
        <end position="72"/>
    </location>
    <ligand>
        <name>GTP</name>
        <dbReference type="ChEBI" id="CHEBI:37565"/>
    </ligand>
</feature>
<reference evidence="21" key="1">
    <citation type="submission" date="2023-10" db="EMBL/GenBank/DDBJ databases">
        <title>Development of a sustainable strategy for remediation of hydrocarbon-contaminated territories based on the waste exchange concept.</title>
        <authorList>
            <person name="Krivoruchko A."/>
        </authorList>
    </citation>
    <scope>NUCLEOTIDE SEQUENCE</scope>
    <source>
        <strain evidence="21">IEGM 68</strain>
    </source>
</reference>
<dbReference type="CDD" id="cd00544">
    <property type="entry name" value="CobU"/>
    <property type="match status" value="1"/>
</dbReference>
<feature type="binding site" evidence="19">
    <location>
        <position position="103"/>
    </location>
    <ligand>
        <name>GTP</name>
        <dbReference type="ChEBI" id="CHEBI:37565"/>
    </ligand>
</feature>
<evidence type="ECO:0000256" key="8">
    <source>
        <dbReference type="ARBA" id="ARBA00012016"/>
    </source>
</evidence>
<keyword evidence="21" id="KW-0548">Nucleotidyltransferase</keyword>
<comment type="similarity">
    <text evidence="7">Belongs to the CobU/CobP family.</text>
</comment>
<dbReference type="GO" id="GO:0005525">
    <property type="term" value="F:GTP binding"/>
    <property type="evidence" value="ECO:0007669"/>
    <property type="project" value="UniProtKB-KW"/>
</dbReference>
<dbReference type="GO" id="GO:0005524">
    <property type="term" value="F:ATP binding"/>
    <property type="evidence" value="ECO:0007669"/>
    <property type="project" value="UniProtKB-KW"/>
</dbReference>
<dbReference type="NCBIfam" id="NF004469">
    <property type="entry name" value="PRK05800.1"/>
    <property type="match status" value="1"/>
</dbReference>
<evidence type="ECO:0000313" key="22">
    <source>
        <dbReference type="Proteomes" id="UP001185863"/>
    </source>
</evidence>
<comment type="pathway">
    <text evidence="6">Cofactor biosynthesis; adenosylcobalamin biosynthesis; adenosylcobalamin from cob(II)yrinate a,c-diamide: step 5/7.</text>
</comment>
<dbReference type="PANTHER" id="PTHR34848">
    <property type="match status" value="1"/>
</dbReference>
<feature type="region of interest" description="Disordered" evidence="20">
    <location>
        <begin position="1"/>
        <end position="24"/>
    </location>
</feature>
<evidence type="ECO:0000256" key="17">
    <source>
        <dbReference type="ARBA" id="ARBA00030571"/>
    </source>
</evidence>
<evidence type="ECO:0000256" key="20">
    <source>
        <dbReference type="SAM" id="MobiDB-lite"/>
    </source>
</evidence>
<keyword evidence="15 19" id="KW-0342">GTP-binding</keyword>
<keyword evidence="14" id="KW-0067">ATP-binding</keyword>
<name>A0AAE4UU54_9NOCA</name>
<evidence type="ECO:0000256" key="5">
    <source>
        <dbReference type="ARBA" id="ARBA00004692"/>
    </source>
</evidence>
<dbReference type="InterPro" id="IPR003203">
    <property type="entry name" value="CobU/CobP"/>
</dbReference>
<feature type="compositionally biased region" description="Pro residues" evidence="20">
    <location>
        <begin position="1"/>
        <end position="10"/>
    </location>
</feature>
<evidence type="ECO:0000256" key="7">
    <source>
        <dbReference type="ARBA" id="ARBA00007490"/>
    </source>
</evidence>
<comment type="catalytic activity">
    <reaction evidence="3">
        <text>adenosylcob(III)inamide + GTP = adenosylcob(III)inamide phosphate + GDP + H(+)</text>
        <dbReference type="Rhea" id="RHEA:15765"/>
        <dbReference type="ChEBI" id="CHEBI:2480"/>
        <dbReference type="ChEBI" id="CHEBI:15378"/>
        <dbReference type="ChEBI" id="CHEBI:37565"/>
        <dbReference type="ChEBI" id="CHEBI:58189"/>
        <dbReference type="ChEBI" id="CHEBI:58502"/>
        <dbReference type="EC" id="2.7.1.156"/>
    </reaction>
</comment>
<dbReference type="EC" id="2.7.7.62" evidence="9"/>
<keyword evidence="10" id="KW-0169">Cobalamin biosynthesis</keyword>
<dbReference type="InterPro" id="IPR027417">
    <property type="entry name" value="P-loop_NTPase"/>
</dbReference>
<dbReference type="RefSeq" id="WP_213572450.1">
    <property type="nucleotide sequence ID" value="NZ_JAWLUP010000001.1"/>
</dbReference>
<comment type="caution">
    <text evidence="21">The sequence shown here is derived from an EMBL/GenBank/DDBJ whole genome shotgun (WGS) entry which is preliminary data.</text>
</comment>
<dbReference type="Gene3D" id="3.40.50.300">
    <property type="entry name" value="P-loop containing nucleotide triphosphate hydrolases"/>
    <property type="match status" value="1"/>
</dbReference>
<evidence type="ECO:0000256" key="11">
    <source>
        <dbReference type="ARBA" id="ARBA00022679"/>
    </source>
</evidence>
<protein>
    <recommendedName>
        <fullName evidence="16">Adenosylcobinamide kinase</fullName>
        <ecNumber evidence="8">2.7.1.156</ecNumber>
        <ecNumber evidence="9">2.7.7.62</ecNumber>
    </recommendedName>
    <alternativeName>
        <fullName evidence="17">Adenosylcobinamide-phosphate guanylyltransferase</fullName>
    </alternativeName>
</protein>
<evidence type="ECO:0000256" key="16">
    <source>
        <dbReference type="ARBA" id="ARBA00029570"/>
    </source>
</evidence>
<evidence type="ECO:0000256" key="14">
    <source>
        <dbReference type="ARBA" id="ARBA00022840"/>
    </source>
</evidence>
<evidence type="ECO:0000256" key="3">
    <source>
        <dbReference type="ARBA" id="ARBA00001522"/>
    </source>
</evidence>
<keyword evidence="11 21" id="KW-0808">Transferase</keyword>
<dbReference type="PANTHER" id="PTHR34848:SF1">
    <property type="entry name" value="BIFUNCTIONAL ADENOSYLCOBALAMIN BIOSYNTHESIS PROTEIN COBU"/>
    <property type="match status" value="1"/>
</dbReference>
<dbReference type="GO" id="GO:0008820">
    <property type="term" value="F:cobinamide phosphate guanylyltransferase activity"/>
    <property type="evidence" value="ECO:0007669"/>
    <property type="project" value="UniProtKB-EC"/>
</dbReference>
<keyword evidence="13 21" id="KW-0418">Kinase</keyword>
<evidence type="ECO:0000256" key="18">
    <source>
        <dbReference type="PIRSR" id="PIRSR006135-1"/>
    </source>
</evidence>
<feature type="binding site" evidence="19">
    <location>
        <begin position="50"/>
        <end position="52"/>
    </location>
    <ligand>
        <name>GTP</name>
        <dbReference type="ChEBI" id="CHEBI:37565"/>
    </ligand>
</feature>
<evidence type="ECO:0000313" key="21">
    <source>
        <dbReference type="EMBL" id="MDV7262995.1"/>
    </source>
</evidence>
<dbReference type="Pfam" id="PF02283">
    <property type="entry name" value="CobU"/>
    <property type="match status" value="1"/>
</dbReference>
<evidence type="ECO:0000256" key="12">
    <source>
        <dbReference type="ARBA" id="ARBA00022741"/>
    </source>
</evidence>
<gene>
    <name evidence="21" type="primary">cobU</name>
    <name evidence="21" type="ORF">R4315_00285</name>
</gene>
<evidence type="ECO:0000256" key="15">
    <source>
        <dbReference type="ARBA" id="ARBA00023134"/>
    </source>
</evidence>
<comment type="pathway">
    <text evidence="5">Cofactor biosynthesis; adenosylcobalamin biosynthesis; adenosylcobalamin from cob(II)yrinate a,c-diamide: step 6/7.</text>
</comment>
<dbReference type="PIRSF" id="PIRSF006135">
    <property type="entry name" value="CobU"/>
    <property type="match status" value="1"/>
</dbReference>
<dbReference type="SUPFAM" id="SSF52540">
    <property type="entry name" value="P-loop containing nucleoside triphosphate hydrolases"/>
    <property type="match status" value="1"/>
</dbReference>
<evidence type="ECO:0000256" key="6">
    <source>
        <dbReference type="ARBA" id="ARBA00005159"/>
    </source>
</evidence>
<keyword evidence="12 19" id="KW-0547">Nucleotide-binding</keyword>
<organism evidence="21 22">
    <name type="scientific">Rhodococcus oxybenzonivorans</name>
    <dbReference type="NCBI Taxonomy" id="1990687"/>
    <lineage>
        <taxon>Bacteria</taxon>
        <taxon>Bacillati</taxon>
        <taxon>Actinomycetota</taxon>
        <taxon>Actinomycetes</taxon>
        <taxon>Mycobacteriales</taxon>
        <taxon>Nocardiaceae</taxon>
        <taxon>Rhodococcus</taxon>
    </lineage>
</organism>
<accession>A0AAE4UU54</accession>
<evidence type="ECO:0000256" key="10">
    <source>
        <dbReference type="ARBA" id="ARBA00022573"/>
    </source>
</evidence>
<evidence type="ECO:0000256" key="1">
    <source>
        <dbReference type="ARBA" id="ARBA00000312"/>
    </source>
</evidence>
<comment type="function">
    <text evidence="4">Catalyzes ATP-dependent phosphorylation of adenosylcobinamide and addition of GMP to adenosylcobinamide phosphate.</text>
</comment>
<feature type="active site" description="GMP-histidine intermediate" evidence="18">
    <location>
        <position position="68"/>
    </location>
</feature>
<feature type="binding site" evidence="19">
    <location>
        <position position="80"/>
    </location>
    <ligand>
        <name>GTP</name>
        <dbReference type="ChEBI" id="CHEBI:37565"/>
    </ligand>
</feature>
<evidence type="ECO:0000256" key="4">
    <source>
        <dbReference type="ARBA" id="ARBA00003889"/>
    </source>
</evidence>
<proteinExistence type="inferred from homology"/>
<comment type="catalytic activity">
    <reaction evidence="1">
        <text>adenosylcob(III)inamide + ATP = adenosylcob(III)inamide phosphate + ADP + H(+)</text>
        <dbReference type="Rhea" id="RHEA:15769"/>
        <dbReference type="ChEBI" id="CHEBI:2480"/>
        <dbReference type="ChEBI" id="CHEBI:15378"/>
        <dbReference type="ChEBI" id="CHEBI:30616"/>
        <dbReference type="ChEBI" id="CHEBI:58502"/>
        <dbReference type="ChEBI" id="CHEBI:456216"/>
        <dbReference type="EC" id="2.7.1.156"/>
    </reaction>
</comment>
<sequence>MSPAEPPNRPDLPHRSSRTLVLGGARSGKSAYAERLAHTLAGTESVRYLATSRRDPSDVDWEDRVEQHRVRRPATWTTIETAPGRDLAEQLRSSTDAPVTLVDDLGTWLTVEFDAAGAWDLPRGALAGEVEELVTSVRDYPGDLVLVTPEVGLGVIPETRSGRLFRDEIGALNARLAEVCDRAVLVVAGLTMTLKDLPAANASGTTVPSRTRGQA</sequence>
<comment type="catalytic activity">
    <reaction evidence="2">
        <text>adenosylcob(III)inamide phosphate + GTP + H(+) = adenosylcob(III)inamide-GDP + diphosphate</text>
        <dbReference type="Rhea" id="RHEA:22712"/>
        <dbReference type="ChEBI" id="CHEBI:15378"/>
        <dbReference type="ChEBI" id="CHEBI:33019"/>
        <dbReference type="ChEBI" id="CHEBI:37565"/>
        <dbReference type="ChEBI" id="CHEBI:58502"/>
        <dbReference type="ChEBI" id="CHEBI:60487"/>
        <dbReference type="EC" id="2.7.7.62"/>
    </reaction>
</comment>
<dbReference type="EMBL" id="JAWLUP010000001">
    <property type="protein sequence ID" value="MDV7262995.1"/>
    <property type="molecule type" value="Genomic_DNA"/>
</dbReference>
<dbReference type="EC" id="2.7.1.156" evidence="8"/>
<dbReference type="Proteomes" id="UP001185863">
    <property type="component" value="Unassembled WGS sequence"/>
</dbReference>
<evidence type="ECO:0000256" key="19">
    <source>
        <dbReference type="PIRSR" id="PIRSR006135-2"/>
    </source>
</evidence>
<feature type="binding site" evidence="19">
    <location>
        <begin position="23"/>
        <end position="30"/>
    </location>
    <ligand>
        <name>GTP</name>
        <dbReference type="ChEBI" id="CHEBI:37565"/>
    </ligand>
</feature>
<evidence type="ECO:0000256" key="9">
    <source>
        <dbReference type="ARBA" id="ARBA00012523"/>
    </source>
</evidence>
<dbReference type="GO" id="GO:0009236">
    <property type="term" value="P:cobalamin biosynthetic process"/>
    <property type="evidence" value="ECO:0007669"/>
    <property type="project" value="UniProtKB-KW"/>
</dbReference>
<evidence type="ECO:0000256" key="2">
    <source>
        <dbReference type="ARBA" id="ARBA00000711"/>
    </source>
</evidence>
<dbReference type="GO" id="GO:0043752">
    <property type="term" value="F:adenosylcobinamide kinase activity"/>
    <property type="evidence" value="ECO:0007669"/>
    <property type="project" value="UniProtKB-EC"/>
</dbReference>